<dbReference type="InterPro" id="IPR023381">
    <property type="entry name" value="YP001051499.1-like_dom_sf"/>
</dbReference>
<name>A0A8J6LY46_9ALTE</name>
<reference evidence="1" key="1">
    <citation type="journal article" date="2018" name="Int. J. Syst. Evol. Microbiol.">
        <title>Neptunicella marina gen. nov., sp. nov., isolated from surface seawater.</title>
        <authorList>
            <person name="Liu X."/>
            <person name="Lai Q."/>
            <person name="Du Y."/>
            <person name="Zhang X."/>
            <person name="Liu Z."/>
            <person name="Sun F."/>
            <person name="Shao Z."/>
        </authorList>
    </citation>
    <scope>NUCLEOTIDE SEQUENCE</scope>
    <source>
        <strain evidence="1">S27-2</strain>
    </source>
</reference>
<comment type="caution">
    <text evidence="1">The sequence shown here is derived from an EMBL/GenBank/DDBJ whole genome shotgun (WGS) entry which is preliminary data.</text>
</comment>
<dbReference type="RefSeq" id="WP_186506490.1">
    <property type="nucleotide sequence ID" value="NZ_JACNEP010000006.1"/>
</dbReference>
<evidence type="ECO:0000313" key="2">
    <source>
        <dbReference type="Proteomes" id="UP000601768"/>
    </source>
</evidence>
<protein>
    <submittedName>
        <fullName evidence="1">YjaG family protein</fullName>
    </submittedName>
</protein>
<dbReference type="AlphaFoldDB" id="A0A8J6LY46"/>
<proteinExistence type="predicted"/>
<evidence type="ECO:0000313" key="1">
    <source>
        <dbReference type="EMBL" id="MBC3766014.1"/>
    </source>
</evidence>
<sequence>MNNKLTTFARVRELPPAQAALFGATLLERMLPNYMLFCDVSEQGDAEQFRKTLNAIWDKLADPKQKMNLAVHLEKIEEATPDAAEHDFYGVYPAIDAGMSMAALLLLIMGDDPQGAVVISKLSQGSVEAFIEATHEEQLDNQAIKAHPLMQWEVSFQQSLLDILESKKTSPNLCKELRAMAVEEGVSNIGIEIQE</sequence>
<dbReference type="Gene3D" id="1.20.1590.10">
    <property type="entry name" value="YP_001051499.1 domain like"/>
    <property type="match status" value="1"/>
</dbReference>
<dbReference type="Proteomes" id="UP000601768">
    <property type="component" value="Unassembled WGS sequence"/>
</dbReference>
<dbReference type="InterPro" id="IPR007338">
    <property type="entry name" value="DUF416"/>
</dbReference>
<keyword evidence="2" id="KW-1185">Reference proteome</keyword>
<reference evidence="1" key="2">
    <citation type="submission" date="2020-08" db="EMBL/GenBank/DDBJ databases">
        <authorList>
            <person name="Lai Q."/>
        </authorList>
    </citation>
    <scope>NUCLEOTIDE SEQUENCE</scope>
    <source>
        <strain evidence="1">S27-2</strain>
    </source>
</reference>
<accession>A0A8J6LY46</accession>
<dbReference type="Pfam" id="PF04222">
    <property type="entry name" value="DUF416"/>
    <property type="match status" value="1"/>
</dbReference>
<gene>
    <name evidence="1" type="ORF">H8B19_08995</name>
</gene>
<dbReference type="EMBL" id="JACNEP010000006">
    <property type="protein sequence ID" value="MBC3766014.1"/>
    <property type="molecule type" value="Genomic_DNA"/>
</dbReference>
<organism evidence="1 2">
    <name type="scientific">Neptunicella marina</name>
    <dbReference type="NCBI Taxonomy" id="2125989"/>
    <lineage>
        <taxon>Bacteria</taxon>
        <taxon>Pseudomonadati</taxon>
        <taxon>Pseudomonadota</taxon>
        <taxon>Gammaproteobacteria</taxon>
        <taxon>Alteromonadales</taxon>
        <taxon>Alteromonadaceae</taxon>
        <taxon>Neptunicella</taxon>
    </lineage>
</organism>